<dbReference type="PANTHER" id="PTHR12792">
    <property type="entry name" value="EXTRA SPINDLE POLES 1-RELATED"/>
    <property type="match status" value="1"/>
</dbReference>
<dbReference type="InterPro" id="IPR005314">
    <property type="entry name" value="Peptidase_C50"/>
</dbReference>
<dbReference type="GO" id="GO:0004197">
    <property type="term" value="F:cysteine-type endopeptidase activity"/>
    <property type="evidence" value="ECO:0007669"/>
    <property type="project" value="InterPro"/>
</dbReference>
<feature type="compositionally biased region" description="Polar residues" evidence="5">
    <location>
        <begin position="1383"/>
        <end position="1394"/>
    </location>
</feature>
<dbReference type="GO" id="GO:0051307">
    <property type="term" value="P:meiotic chromosome separation"/>
    <property type="evidence" value="ECO:0007669"/>
    <property type="project" value="TreeGrafter"/>
</dbReference>
<feature type="region of interest" description="Disordered" evidence="5">
    <location>
        <begin position="2109"/>
        <end position="2160"/>
    </location>
</feature>
<gene>
    <name evidence="7" type="ORF">BU23DRAFT_505166</name>
</gene>
<sequence length="2199" mass="242483">MAKGDATRTRLENIENELQSTTTCSAATVAELQRLLSGELAQSEKENIHSKSARAPAARCTARSRPATATATRVEDVASPSPSLSARERYILATQTVNVTLKSLSDALKSPLAQRTAQPPPKSKPSPDVATNAQKPQRSGLVHSKSSSISHYPLKERSVGQITNSPTKPKPLRRSSSYSTFTGHHPGLVATAECARVAFAYLSTPEALKFTGKDAPELALENGRLALVGKLVTHGLDSLAVREMRLLKRSLEKYLGRQSGTDDARTAPSRAASRQPAPMEKESLASLLDYGDVDFNSTAIPIIINLQIYVLRLIARVKRPHLVDEVWKYLKMSHPSSPPNLVLHMAREKEYGPKAARQLESLAQTILHVCPNISSSADDEQLQPSPDIVLCLQHLAFGIRQRWWTLAHHQGDESKELIEPFGKCLVAFARRSTLPALKKYKLAESLYSNLLGAGENTDFSRRDGNGPSGLRNSTLASLARTANLPDEALRWLGTSSSTTTESPVAATIQSVRIAAISLEGCLKSNLPINLDASVEAALDALSGSLNGAVKDLETLFIEVHALRRVATKLLSSMFTKEDSNSFLVPQQQCVRIVVASIRFSRRFIGSQPPSDAPQKSKISYQAHVAIAARVVWGVTESVSACCRFPVTLEDTWKELDALIQDSAQFLSQVEEGAVEGGHTNTEPAQSPFVRFSNLHWNLRRQLQKPGFEPVSALNAMQRSTALLESRPPAEQYAGQLGYKFERLAEELANHGQITNSRLAFKQCIQILLDDGLVSAIVEATSKHHVRQVLEGGHSLGNIGRLLRCYGRSFAKHGLTQPDELAFFDDNNHADVVRGALLEWQLGTYQQILSKHRSWEPALNVSIQVMVERLLSIYQLSRFPIRRQRLHLLLLQLSHIHPDAISKAYIQANFQRESTVDVDETADRNLSRFGDHLKALLTLKALLQQGDVTNEAFRNCFNTWQRMLDSAKSWEDLVERIDNPDHWLEAVRASVDLLCAKGEEYQALPVLHVLIRILELQKSSDPSPLIMALCTLGLQFLRLGYSGKAGLTFAKGEVLLSNEHASTEAKLRWHLGYAEYILAIGNVVKCQNTLYTAESLARNDTSFMDLSKSSTPLSGRMTFYSIVANACYISSLLSSAIGAHNNAAKYARQAITLNRRIWAALEANAKARKAAMSTCSSSVTEGSSPKAFDHLNSMRDDKGIPVASSITHEALKAPEFWSLIPSLYRALIQNSAVTASQGLLEEAVFVLQQAEKVASAIGSHTLLVDNASRLAELWILSGRPDKAQPLLDNLDASSRPEHLGVVSYHLSRARMHHASHNYEDEIVEYDIVEELLHRLSSPSHFAFLESFTSDLDSLANNVSALTLHEPKPEVAKQPRSGRCRTTAAKATSKSIGKTTRTTRKAPLQTAPTPASVQPKAAISPVSKNPSIGDHCAFLDAYRAEIAYRKVSTYLFQGNVVKAIDILSKVGPLTQHRDGSHAWVHFKAMLAHALRSIAEDFTLNSLPESTIAFPSIPPKDRQSSEGVAGKRPNTKSLTKNTRNKQRTGDTFVQLIQTARERLVEAHAEYATAASNHVFRQLSAALSQATVLLSAVSQGQIRGSIHPLYSAYMSELPKNHALALAQGSIEVDHEPMSREVYLQWPKPTMDRPSLVSPTDFQHGYIDIIPDSWTAISLALSDEQDEIYITRFERGNSPFVLRLPLGRHSSRDLDEEEFTFTDGKREFEEIIELSDFTTRNAKDLTSREGRKQWWEDRQALDDKLRELLLNIENIWIGGFKGIFSDHVRQPALLARFRKSFDNILNRHLPSRQKKGLQKKPTLDPRVLELFIGLGDASNAKLDLDEALTDLIYFVVDILQFNGEPNAYDEIDFEAMVIETHDALRAYHDNAQEASNSSHTILILDKNLHMLPWESLPCLEKLSISRLPSLAALRERLLAARAPTAISDAPAGHYISASAGGTSMLNPSGDLSHTSKTIKPHLDTMQGPWTHIANRAPSEHEFEQCLKNDQLLLYFGHGSGAQYIRSKVVRRLYLESKANAEAGENKSGCATAFLFGCSSVHLSENGIYEPSGMLSSYLSAGAPAVLGMLWDVTDKDCDRLAVRAGELWGLWPEVEAEGSVEPPPTVRKKKGKGRVAQLADEVETPRAGSRSRKGKGDDAGDTVSEEGVGRRRRGVGLDEAIREARKACVLRYLNGAAAVVYGIPVYLE</sequence>
<evidence type="ECO:0000313" key="7">
    <source>
        <dbReference type="EMBL" id="KAF1974256.1"/>
    </source>
</evidence>
<evidence type="ECO:0000256" key="3">
    <source>
        <dbReference type="ARBA" id="ARBA00022801"/>
    </source>
</evidence>
<name>A0A6A5VGU0_9PLEO</name>
<dbReference type="GO" id="GO:0005634">
    <property type="term" value="C:nucleus"/>
    <property type="evidence" value="ECO:0007669"/>
    <property type="project" value="InterPro"/>
</dbReference>
<proteinExistence type="predicted"/>
<keyword evidence="4" id="KW-0159">Chromosome partition</keyword>
<protein>
    <recommendedName>
        <fullName evidence="2">separase</fullName>
        <ecNumber evidence="2">3.4.22.49</ecNumber>
    </recommendedName>
</protein>
<feature type="region of interest" description="Disordered" evidence="5">
    <location>
        <begin position="46"/>
        <end position="83"/>
    </location>
</feature>
<feature type="region of interest" description="Disordered" evidence="5">
    <location>
        <begin position="110"/>
        <end position="179"/>
    </location>
</feature>
<dbReference type="PROSITE" id="PS51700">
    <property type="entry name" value="SEPARIN"/>
    <property type="match status" value="1"/>
</dbReference>
<evidence type="ECO:0000313" key="8">
    <source>
        <dbReference type="Proteomes" id="UP000800036"/>
    </source>
</evidence>
<dbReference type="Proteomes" id="UP000800036">
    <property type="component" value="Unassembled WGS sequence"/>
</dbReference>
<organism evidence="7 8">
    <name type="scientific">Bimuria novae-zelandiae CBS 107.79</name>
    <dbReference type="NCBI Taxonomy" id="1447943"/>
    <lineage>
        <taxon>Eukaryota</taxon>
        <taxon>Fungi</taxon>
        <taxon>Dikarya</taxon>
        <taxon>Ascomycota</taxon>
        <taxon>Pezizomycotina</taxon>
        <taxon>Dothideomycetes</taxon>
        <taxon>Pleosporomycetidae</taxon>
        <taxon>Pleosporales</taxon>
        <taxon>Massarineae</taxon>
        <taxon>Didymosphaeriaceae</taxon>
        <taxon>Bimuria</taxon>
    </lineage>
</organism>
<dbReference type="EMBL" id="ML976675">
    <property type="protein sequence ID" value="KAF1974256.1"/>
    <property type="molecule type" value="Genomic_DNA"/>
</dbReference>
<feature type="region of interest" description="Disordered" evidence="5">
    <location>
        <begin position="1367"/>
        <end position="1420"/>
    </location>
</feature>
<reference evidence="7" key="1">
    <citation type="journal article" date="2020" name="Stud. Mycol.">
        <title>101 Dothideomycetes genomes: a test case for predicting lifestyles and emergence of pathogens.</title>
        <authorList>
            <person name="Haridas S."/>
            <person name="Albert R."/>
            <person name="Binder M."/>
            <person name="Bloem J."/>
            <person name="Labutti K."/>
            <person name="Salamov A."/>
            <person name="Andreopoulos B."/>
            <person name="Baker S."/>
            <person name="Barry K."/>
            <person name="Bills G."/>
            <person name="Bluhm B."/>
            <person name="Cannon C."/>
            <person name="Castanera R."/>
            <person name="Culley D."/>
            <person name="Daum C."/>
            <person name="Ezra D."/>
            <person name="Gonzalez J."/>
            <person name="Henrissat B."/>
            <person name="Kuo A."/>
            <person name="Liang C."/>
            <person name="Lipzen A."/>
            <person name="Lutzoni F."/>
            <person name="Magnuson J."/>
            <person name="Mondo S."/>
            <person name="Nolan M."/>
            <person name="Ohm R."/>
            <person name="Pangilinan J."/>
            <person name="Park H.-J."/>
            <person name="Ramirez L."/>
            <person name="Alfaro M."/>
            <person name="Sun H."/>
            <person name="Tritt A."/>
            <person name="Yoshinaga Y."/>
            <person name="Zwiers L.-H."/>
            <person name="Turgeon B."/>
            <person name="Goodwin S."/>
            <person name="Spatafora J."/>
            <person name="Crous P."/>
            <person name="Grigoriev I."/>
        </authorList>
    </citation>
    <scope>NUCLEOTIDE SEQUENCE</scope>
    <source>
        <strain evidence="7">CBS 107.79</strain>
    </source>
</reference>
<evidence type="ECO:0000256" key="5">
    <source>
        <dbReference type="SAM" id="MobiDB-lite"/>
    </source>
</evidence>
<dbReference type="InterPro" id="IPR011990">
    <property type="entry name" value="TPR-like_helical_dom_sf"/>
</dbReference>
<evidence type="ECO:0000256" key="2">
    <source>
        <dbReference type="ARBA" id="ARBA00012489"/>
    </source>
</evidence>
<evidence type="ECO:0000259" key="6">
    <source>
        <dbReference type="PROSITE" id="PS51700"/>
    </source>
</evidence>
<dbReference type="Pfam" id="PF03568">
    <property type="entry name" value="Separin_C"/>
    <property type="match status" value="1"/>
</dbReference>
<dbReference type="SUPFAM" id="SSF48452">
    <property type="entry name" value="TPR-like"/>
    <property type="match status" value="1"/>
</dbReference>
<comment type="catalytic activity">
    <reaction evidence="1">
        <text>All bonds known to be hydrolyzed by this endopeptidase have arginine in P1 and an acidic residue in P4. P6 is often occupied by an acidic residue or by a hydroxy-amino-acid residue, the phosphorylation of which enhances cleavage.</text>
        <dbReference type="EC" id="3.4.22.49"/>
    </reaction>
</comment>
<feature type="compositionally biased region" description="Low complexity" evidence="5">
    <location>
        <begin position="53"/>
        <end position="72"/>
    </location>
</feature>
<dbReference type="EC" id="3.4.22.49" evidence="2"/>
<dbReference type="GO" id="GO:0072686">
    <property type="term" value="C:mitotic spindle"/>
    <property type="evidence" value="ECO:0007669"/>
    <property type="project" value="TreeGrafter"/>
</dbReference>
<evidence type="ECO:0000256" key="4">
    <source>
        <dbReference type="ARBA" id="ARBA00022829"/>
    </source>
</evidence>
<feature type="compositionally biased region" description="Low complexity" evidence="5">
    <location>
        <begin position="266"/>
        <end position="278"/>
    </location>
</feature>
<feature type="region of interest" description="Disordered" evidence="5">
    <location>
        <begin position="1506"/>
        <end position="1543"/>
    </location>
</feature>
<keyword evidence="8" id="KW-1185">Reference proteome</keyword>
<accession>A0A6A5VGU0</accession>
<dbReference type="OrthoDB" id="10255632at2759"/>
<dbReference type="GO" id="GO:0044732">
    <property type="term" value="C:mitotic spindle pole body"/>
    <property type="evidence" value="ECO:0007669"/>
    <property type="project" value="TreeGrafter"/>
</dbReference>
<feature type="region of interest" description="Disordered" evidence="5">
    <location>
        <begin position="257"/>
        <end position="278"/>
    </location>
</feature>
<dbReference type="GO" id="GO:0005737">
    <property type="term" value="C:cytoplasm"/>
    <property type="evidence" value="ECO:0007669"/>
    <property type="project" value="TreeGrafter"/>
</dbReference>
<feature type="domain" description="Peptidase C50" evidence="6">
    <location>
        <begin position="1949"/>
        <end position="2059"/>
    </location>
</feature>
<dbReference type="PANTHER" id="PTHR12792:SF0">
    <property type="entry name" value="SEPARIN"/>
    <property type="match status" value="1"/>
</dbReference>
<keyword evidence="3" id="KW-0378">Hydrolase</keyword>
<dbReference type="GO" id="GO:0006508">
    <property type="term" value="P:proteolysis"/>
    <property type="evidence" value="ECO:0007669"/>
    <property type="project" value="InterPro"/>
</dbReference>
<evidence type="ECO:0000256" key="1">
    <source>
        <dbReference type="ARBA" id="ARBA00000451"/>
    </source>
</evidence>
<dbReference type="InterPro" id="IPR030397">
    <property type="entry name" value="SEPARIN_core_dom"/>
</dbReference>